<dbReference type="GO" id="GO:0005524">
    <property type="term" value="F:ATP binding"/>
    <property type="evidence" value="ECO:0007669"/>
    <property type="project" value="UniProtKB-KW"/>
</dbReference>
<evidence type="ECO:0000256" key="4">
    <source>
        <dbReference type="ARBA" id="ARBA00022840"/>
    </source>
</evidence>
<dbReference type="GO" id="GO:0005829">
    <property type="term" value="C:cytosol"/>
    <property type="evidence" value="ECO:0007669"/>
    <property type="project" value="TreeGrafter"/>
</dbReference>
<dbReference type="InterPro" id="IPR018200">
    <property type="entry name" value="USP_CS"/>
</dbReference>
<dbReference type="InterPro" id="IPR045269">
    <property type="entry name" value="Atg1-like"/>
</dbReference>
<dbReference type="GO" id="GO:0061709">
    <property type="term" value="P:reticulophagy"/>
    <property type="evidence" value="ECO:0007669"/>
    <property type="project" value="TreeGrafter"/>
</dbReference>
<dbReference type="Gene3D" id="3.30.200.20">
    <property type="entry name" value="Phosphorylase Kinase, domain 1"/>
    <property type="match status" value="1"/>
</dbReference>
<feature type="compositionally biased region" description="Low complexity" evidence="5">
    <location>
        <begin position="951"/>
        <end position="961"/>
    </location>
</feature>
<evidence type="ECO:0000259" key="6">
    <source>
        <dbReference type="PROSITE" id="PS50011"/>
    </source>
</evidence>
<feature type="domain" description="USP" evidence="7">
    <location>
        <begin position="46"/>
        <end position="551"/>
    </location>
</feature>
<dbReference type="PROSITE" id="PS50011">
    <property type="entry name" value="PROTEIN_KINASE_DOM"/>
    <property type="match status" value="1"/>
</dbReference>
<evidence type="ECO:0000259" key="7">
    <source>
        <dbReference type="PROSITE" id="PS50235"/>
    </source>
</evidence>
<dbReference type="CDD" id="cd02662">
    <property type="entry name" value="Peptidase_C19F"/>
    <property type="match status" value="1"/>
</dbReference>
<dbReference type="Pfam" id="PF00069">
    <property type="entry name" value="Pkinase"/>
    <property type="match status" value="1"/>
</dbReference>
<dbReference type="Pfam" id="PF00443">
    <property type="entry name" value="UCH"/>
    <property type="match status" value="1"/>
</dbReference>
<evidence type="ECO:0000313" key="8">
    <source>
        <dbReference type="EMBL" id="KAK6625593.1"/>
    </source>
</evidence>
<dbReference type="PROSITE" id="PS00973">
    <property type="entry name" value="USP_2"/>
    <property type="match status" value="1"/>
</dbReference>
<accession>A0AAN8NS44</accession>
<dbReference type="GO" id="GO:0004674">
    <property type="term" value="F:protein serine/threonine kinase activity"/>
    <property type="evidence" value="ECO:0007669"/>
    <property type="project" value="InterPro"/>
</dbReference>
<dbReference type="CDD" id="cd14120">
    <property type="entry name" value="STKc_ULK1_2-like"/>
    <property type="match status" value="1"/>
</dbReference>
<dbReference type="Gene3D" id="1.10.510.10">
    <property type="entry name" value="Transferase(Phosphotransferase) domain 1"/>
    <property type="match status" value="1"/>
</dbReference>
<keyword evidence="4" id="KW-0067">ATP-binding</keyword>
<dbReference type="Gene3D" id="3.90.70.10">
    <property type="entry name" value="Cysteine proteinases"/>
    <property type="match status" value="2"/>
</dbReference>
<dbReference type="AlphaFoldDB" id="A0AAN8NS44"/>
<dbReference type="Proteomes" id="UP001372834">
    <property type="component" value="Unassembled WGS sequence"/>
</dbReference>
<dbReference type="SMART" id="SM00220">
    <property type="entry name" value="S_TKc"/>
    <property type="match status" value="1"/>
</dbReference>
<reference evidence="8 9" key="1">
    <citation type="submission" date="2023-10" db="EMBL/GenBank/DDBJ databases">
        <title>Genomes of two closely related lineages of the louse Polyplax serrata with different host specificities.</title>
        <authorList>
            <person name="Martinu J."/>
            <person name="Tarabai H."/>
            <person name="Stefka J."/>
            <person name="Hypsa V."/>
        </authorList>
    </citation>
    <scope>NUCLEOTIDE SEQUENCE [LARGE SCALE GENOMIC DNA]</scope>
    <source>
        <strain evidence="8">HR10_N</strain>
    </source>
</reference>
<feature type="region of interest" description="Disordered" evidence="5">
    <location>
        <begin position="929"/>
        <end position="968"/>
    </location>
</feature>
<feature type="region of interest" description="Disordered" evidence="5">
    <location>
        <begin position="883"/>
        <end position="910"/>
    </location>
</feature>
<dbReference type="InterPro" id="IPR001394">
    <property type="entry name" value="Peptidase_C19_UCH"/>
</dbReference>
<dbReference type="PROSITE" id="PS50235">
    <property type="entry name" value="USP_3"/>
    <property type="match status" value="1"/>
</dbReference>
<sequence length="1225" mass="136073">MHYYGNRENFWALICLIEPEREAEDSRKASMLNELFYLILFLRQIVGLVNLGSTCFLNTLLQALASCSVFIHWLSQQKQDDNSLTASLFRVLLVLNGGGTGEDYTPIEVLTALKRHGWVVSSGEQDAHELFNIIVSTLQEESCNAQKVGSLSDALLSSDSLSQTSEVMDMSDYSEVPENFESVKDKDKLKKLMLGEGDDSHSRLPLVNCSSDAITNYEDAVDKLNHGDSISHSSTVVFYSLEYDSSLHDNIDNCGDIEESPVKYVPESPKNKESEADSKLTSIKRYLQKFKTSQESFRGKSPDFSGYYDRIAGCSPCIVQTDVPPFQGLLTSNLQCSECGYHSSVRYDTFDSVSLPLGDNFCFPIQKLQDLLKKFVKTESIPDVECEKCCKKTTAFKTLNFGKLPQCLCLRIARTAWHTYSRTPTKREDYVDFPEYLPMDDYTVSAKLKKTDGANYVEGENEQLNNAKDKKYKHLYRLKSVVVHLGGVNSGHFLTYRRGALNSEKRHRVGKLAGACMDSQRWYLTSDDTVKLSTLYEAMDSAAYMLFYEKCFPESLQDNKMKNPNFVVAIKSITKKNLAKSQNLLGKEIKILKELTELHHENVVALLDCKETPLNVFLVMEYCNGGDLADYLNAKGTLSEDTIRLFLCQLAGAMKALHEKGVVHRDLKPQNILLSHNRKSNPPHPQDIKLKIADFGFARFLQDGVMAATLCGSPMYMAPEVIMSLQYDAKADLWSLGTIVFQCLTGKAPFQAHTPQALKQFYEKNSNLAPKIPNGTSTELVSLLSGLLRRNAKDRMSFDVFFNHPFLRPPSPVNNKPVELGVSPVTPRPTSPPTSFCDSPEETDDFVLVPSNLPFEEKAINSAASLPRPSFLSIDASEPIPVPSPTKSIVPRSQPISMKRKGSQNSSVGCQGLSIGSLSPPAVQFVLGTPPGTRRRSASGSSCETPPPVTTWPVSPTGPSSLRRSGNSSPVLVGPLAVFGSPPMDGMKQSTPRAMTMPDFSNPIGFRNLLSRDNMPLTFLAPELPEETLLHREHNETLAKLNFVLALSQCVVEVAKQRASPLENVQSNTEASRRAEQLVLLVRALQLLSSGLGLASEQLQNGQLQPSASVKTVVSVMHNKFRQCLTDCKALDAPGLLNRTDLDTSITADKILYSHAIKMCQSAALDELFGNPEDCFQRYQSAQILLHSLSQQVSHHQDRALLTKYKDAVEKRLFVLQQQGYIYST</sequence>
<dbReference type="InterPro" id="IPR048941">
    <property type="entry name" value="ATG1-like_MIT2"/>
</dbReference>
<evidence type="ECO:0000256" key="3">
    <source>
        <dbReference type="ARBA" id="ARBA00022777"/>
    </source>
</evidence>
<dbReference type="GO" id="GO:0048675">
    <property type="term" value="P:axon extension"/>
    <property type="evidence" value="ECO:0007669"/>
    <property type="project" value="TreeGrafter"/>
</dbReference>
<dbReference type="SUPFAM" id="SSF54001">
    <property type="entry name" value="Cysteine proteinases"/>
    <property type="match status" value="1"/>
</dbReference>
<protein>
    <recommendedName>
        <fullName evidence="10">Non-specific serine/threonine protein kinase</fullName>
    </recommendedName>
</protein>
<dbReference type="InterPro" id="IPR008271">
    <property type="entry name" value="Ser/Thr_kinase_AS"/>
</dbReference>
<organism evidence="8 9">
    <name type="scientific">Polyplax serrata</name>
    <name type="common">Common mouse louse</name>
    <dbReference type="NCBI Taxonomy" id="468196"/>
    <lineage>
        <taxon>Eukaryota</taxon>
        <taxon>Metazoa</taxon>
        <taxon>Ecdysozoa</taxon>
        <taxon>Arthropoda</taxon>
        <taxon>Hexapoda</taxon>
        <taxon>Insecta</taxon>
        <taxon>Pterygota</taxon>
        <taxon>Neoptera</taxon>
        <taxon>Paraneoptera</taxon>
        <taxon>Psocodea</taxon>
        <taxon>Troctomorpha</taxon>
        <taxon>Phthiraptera</taxon>
        <taxon>Anoplura</taxon>
        <taxon>Polyplacidae</taxon>
        <taxon>Polyplax</taxon>
    </lineage>
</organism>
<dbReference type="GO" id="GO:0034045">
    <property type="term" value="C:phagophore assembly site membrane"/>
    <property type="evidence" value="ECO:0007669"/>
    <property type="project" value="TreeGrafter"/>
</dbReference>
<gene>
    <name evidence="8" type="ORF">RUM43_005892</name>
</gene>
<dbReference type="GO" id="GO:0042594">
    <property type="term" value="P:response to starvation"/>
    <property type="evidence" value="ECO:0007669"/>
    <property type="project" value="TreeGrafter"/>
</dbReference>
<dbReference type="PANTHER" id="PTHR24348">
    <property type="entry name" value="SERINE/THREONINE-PROTEIN KINASE UNC-51-RELATED"/>
    <property type="match status" value="1"/>
</dbReference>
<dbReference type="SUPFAM" id="SSF56112">
    <property type="entry name" value="Protein kinase-like (PK-like)"/>
    <property type="match status" value="1"/>
</dbReference>
<proteinExistence type="predicted"/>
<evidence type="ECO:0000256" key="2">
    <source>
        <dbReference type="ARBA" id="ARBA00022741"/>
    </source>
</evidence>
<dbReference type="GO" id="GO:0010508">
    <property type="term" value="P:positive regulation of autophagy"/>
    <property type="evidence" value="ECO:0007669"/>
    <property type="project" value="TreeGrafter"/>
</dbReference>
<dbReference type="Pfam" id="PF21127">
    <property type="entry name" value="ATG1-like_MIT2"/>
    <property type="match status" value="1"/>
</dbReference>
<feature type="domain" description="Protein kinase" evidence="6">
    <location>
        <begin position="533"/>
        <end position="807"/>
    </location>
</feature>
<keyword evidence="3" id="KW-0418">Kinase</keyword>
<name>A0AAN8NS44_POLSC</name>
<evidence type="ECO:0008006" key="10">
    <source>
        <dbReference type="Google" id="ProtNLM"/>
    </source>
</evidence>
<dbReference type="InterPro" id="IPR011009">
    <property type="entry name" value="Kinase-like_dom_sf"/>
</dbReference>
<comment type="caution">
    <text evidence="8">The sequence shown here is derived from an EMBL/GenBank/DDBJ whole genome shotgun (WGS) entry which is preliminary data.</text>
</comment>
<dbReference type="GO" id="GO:0034727">
    <property type="term" value="P:piecemeal microautophagy of the nucleus"/>
    <property type="evidence" value="ECO:0007669"/>
    <property type="project" value="TreeGrafter"/>
</dbReference>
<dbReference type="PROSITE" id="PS00108">
    <property type="entry name" value="PROTEIN_KINASE_ST"/>
    <property type="match status" value="1"/>
</dbReference>
<dbReference type="GO" id="GO:0005776">
    <property type="term" value="C:autophagosome"/>
    <property type="evidence" value="ECO:0007669"/>
    <property type="project" value="TreeGrafter"/>
</dbReference>
<evidence type="ECO:0000256" key="1">
    <source>
        <dbReference type="ARBA" id="ARBA00022679"/>
    </source>
</evidence>
<dbReference type="InterPro" id="IPR028889">
    <property type="entry name" value="USP"/>
</dbReference>
<dbReference type="InterPro" id="IPR000719">
    <property type="entry name" value="Prot_kinase_dom"/>
</dbReference>
<dbReference type="InterPro" id="IPR038765">
    <property type="entry name" value="Papain-like_cys_pep_sf"/>
</dbReference>
<dbReference type="GO" id="GO:0000045">
    <property type="term" value="P:autophagosome assembly"/>
    <property type="evidence" value="ECO:0007669"/>
    <property type="project" value="TreeGrafter"/>
</dbReference>
<evidence type="ECO:0000256" key="5">
    <source>
        <dbReference type="SAM" id="MobiDB-lite"/>
    </source>
</evidence>
<keyword evidence="2" id="KW-0547">Nucleotide-binding</keyword>
<dbReference type="FunFam" id="1.10.510.10:FF:000493">
    <property type="entry name" value="serine/threonine-protein kinase unc-51 isoform X2"/>
    <property type="match status" value="1"/>
</dbReference>
<dbReference type="PANTHER" id="PTHR24348:SF22">
    <property type="entry name" value="NON-SPECIFIC SERINE_THREONINE PROTEIN KINASE"/>
    <property type="match status" value="1"/>
</dbReference>
<dbReference type="GO" id="GO:0016579">
    <property type="term" value="P:protein deubiquitination"/>
    <property type="evidence" value="ECO:0007669"/>
    <property type="project" value="InterPro"/>
</dbReference>
<keyword evidence="1" id="KW-0808">Transferase</keyword>
<dbReference type="GO" id="GO:0000422">
    <property type="term" value="P:autophagy of mitochondrion"/>
    <property type="evidence" value="ECO:0007669"/>
    <property type="project" value="TreeGrafter"/>
</dbReference>
<feature type="region of interest" description="Disordered" evidence="5">
    <location>
        <begin position="822"/>
        <end position="841"/>
    </location>
</feature>
<dbReference type="GO" id="GO:0004843">
    <property type="term" value="F:cysteine-type deubiquitinase activity"/>
    <property type="evidence" value="ECO:0007669"/>
    <property type="project" value="InterPro"/>
</dbReference>
<dbReference type="EMBL" id="JAWJWE010000037">
    <property type="protein sequence ID" value="KAK6625593.1"/>
    <property type="molecule type" value="Genomic_DNA"/>
</dbReference>
<evidence type="ECO:0000313" key="9">
    <source>
        <dbReference type="Proteomes" id="UP001372834"/>
    </source>
</evidence>